<keyword evidence="2" id="KW-1185">Reference proteome</keyword>
<sequence>MTGIEWSAATDPAPMVQFLQAKSSDRKLRLFAVACCRRAWPWCETPDVSIITALEQHAHGLGLIPRVNAFQHDRLLCSVCSPFATSAALRTATVAAAVVATGTLGSSPRADLETWRAADSVESAEQATLLRDIFGNPFRPVAFSPSWRTPPALALADRMYESRTFDVMPILADALQDAGCENEDILGHCRGTGPHVRGCWVVDLVLGKE</sequence>
<evidence type="ECO:0000313" key="1">
    <source>
        <dbReference type="EMBL" id="VTR91574.1"/>
    </source>
</evidence>
<proteinExistence type="predicted"/>
<dbReference type="KEGG" id="gms:SOIL9_61400"/>
<evidence type="ECO:0008006" key="3">
    <source>
        <dbReference type="Google" id="ProtNLM"/>
    </source>
</evidence>
<protein>
    <recommendedName>
        <fullName evidence="3">SMI1/KNR4 family protein</fullName>
    </recommendedName>
</protein>
<dbReference type="AlphaFoldDB" id="A0A6P2CV45"/>
<accession>A0A6P2CV45</accession>
<gene>
    <name evidence="1" type="ORF">SOIL9_61400</name>
</gene>
<dbReference type="Proteomes" id="UP000464178">
    <property type="component" value="Chromosome"/>
</dbReference>
<evidence type="ECO:0000313" key="2">
    <source>
        <dbReference type="Proteomes" id="UP000464178"/>
    </source>
</evidence>
<dbReference type="EMBL" id="LR593886">
    <property type="protein sequence ID" value="VTR91574.1"/>
    <property type="molecule type" value="Genomic_DNA"/>
</dbReference>
<reference evidence="1 2" key="1">
    <citation type="submission" date="2019-05" db="EMBL/GenBank/DDBJ databases">
        <authorList>
            <consortium name="Science for Life Laboratories"/>
        </authorList>
    </citation>
    <scope>NUCLEOTIDE SEQUENCE [LARGE SCALE GENOMIC DNA]</scope>
    <source>
        <strain evidence="1">Soil9</strain>
    </source>
</reference>
<dbReference type="RefSeq" id="WP_232069537.1">
    <property type="nucleotide sequence ID" value="NZ_LR593886.1"/>
</dbReference>
<name>A0A6P2CV45_9BACT</name>
<organism evidence="1 2">
    <name type="scientific">Gemmata massiliana</name>
    <dbReference type="NCBI Taxonomy" id="1210884"/>
    <lineage>
        <taxon>Bacteria</taxon>
        <taxon>Pseudomonadati</taxon>
        <taxon>Planctomycetota</taxon>
        <taxon>Planctomycetia</taxon>
        <taxon>Gemmatales</taxon>
        <taxon>Gemmataceae</taxon>
        <taxon>Gemmata</taxon>
    </lineage>
</organism>